<keyword evidence="3" id="KW-1185">Reference proteome</keyword>
<feature type="compositionally biased region" description="Low complexity" evidence="1">
    <location>
        <begin position="14"/>
        <end position="28"/>
    </location>
</feature>
<dbReference type="Proteomes" id="UP000685013">
    <property type="component" value="Chromosome 20"/>
</dbReference>
<name>A0AAV6LW24_9ROSI</name>
<sequence>MADRPQPHQSKSIPSAATTTSAPRAAQAHPPPQSSTIITLVPLGGSLLRARRVDSSGDAAILTYRASRPGVLDLRGVRAHRAVFAYVGFHYVRRAMGFMPDQIDQAKRRMQDMAGIVGQKDQGSGAGESKQDDDDPPRLRNKGGGHDEPMGRVMLWGIVVF</sequence>
<feature type="non-terminal residue" evidence="2">
    <location>
        <position position="1"/>
    </location>
</feature>
<reference evidence="2 3" key="1">
    <citation type="journal article" date="2021" name="Hortic Res">
        <title>The domestication of Cucurbita argyrosperma as revealed by the genome of its wild relative.</title>
        <authorList>
            <person name="Barrera-Redondo J."/>
            <person name="Sanchez-de la Vega G."/>
            <person name="Aguirre-Liguori J.A."/>
            <person name="Castellanos-Morales G."/>
            <person name="Gutierrez-Guerrero Y.T."/>
            <person name="Aguirre-Dugua X."/>
            <person name="Aguirre-Planter E."/>
            <person name="Tenaillon M.I."/>
            <person name="Lira-Saade R."/>
            <person name="Eguiarte L.E."/>
        </authorList>
    </citation>
    <scope>NUCLEOTIDE SEQUENCE [LARGE SCALE GENOMIC DNA]</scope>
    <source>
        <strain evidence="2">JBR-2021</strain>
    </source>
</reference>
<evidence type="ECO:0000313" key="2">
    <source>
        <dbReference type="EMBL" id="KAG6571294.1"/>
    </source>
</evidence>
<dbReference type="AlphaFoldDB" id="A0AAV6LW24"/>
<feature type="region of interest" description="Disordered" evidence="1">
    <location>
        <begin position="117"/>
        <end position="147"/>
    </location>
</feature>
<evidence type="ECO:0000256" key="1">
    <source>
        <dbReference type="SAM" id="MobiDB-lite"/>
    </source>
</evidence>
<evidence type="ECO:0000313" key="3">
    <source>
        <dbReference type="Proteomes" id="UP000685013"/>
    </source>
</evidence>
<organism evidence="2 3">
    <name type="scientific">Cucurbita argyrosperma subsp. sororia</name>
    <dbReference type="NCBI Taxonomy" id="37648"/>
    <lineage>
        <taxon>Eukaryota</taxon>
        <taxon>Viridiplantae</taxon>
        <taxon>Streptophyta</taxon>
        <taxon>Embryophyta</taxon>
        <taxon>Tracheophyta</taxon>
        <taxon>Spermatophyta</taxon>
        <taxon>Magnoliopsida</taxon>
        <taxon>eudicotyledons</taxon>
        <taxon>Gunneridae</taxon>
        <taxon>Pentapetalae</taxon>
        <taxon>rosids</taxon>
        <taxon>fabids</taxon>
        <taxon>Cucurbitales</taxon>
        <taxon>Cucurbitaceae</taxon>
        <taxon>Cucurbiteae</taxon>
        <taxon>Cucurbita</taxon>
    </lineage>
</organism>
<comment type="caution">
    <text evidence="2">The sequence shown here is derived from an EMBL/GenBank/DDBJ whole genome shotgun (WGS) entry which is preliminary data.</text>
</comment>
<accession>A0AAV6LW24</accession>
<feature type="region of interest" description="Disordered" evidence="1">
    <location>
        <begin position="1"/>
        <end position="37"/>
    </location>
</feature>
<proteinExistence type="predicted"/>
<dbReference type="EMBL" id="JAGKQH010000020">
    <property type="protein sequence ID" value="KAG6571294.1"/>
    <property type="molecule type" value="Genomic_DNA"/>
</dbReference>
<gene>
    <name evidence="2" type="ORF">SDJN03_30209</name>
</gene>
<protein>
    <submittedName>
        <fullName evidence="2">Uncharacterized protein</fullName>
    </submittedName>
</protein>